<gene>
    <name evidence="1" type="ORF">Pan265_23460</name>
</gene>
<protein>
    <submittedName>
        <fullName evidence="1">Uncharacterized protein</fullName>
    </submittedName>
</protein>
<dbReference type="KEGG" id="mcad:Pan265_23460"/>
<sequence>MDRTSIDHQKPSHLRARWRALCEELATVPDPQRGVMLRELDEIERQLKKILLTKRHMAD</sequence>
<keyword evidence="2" id="KW-1185">Reference proteome</keyword>
<organism evidence="1 2">
    <name type="scientific">Mucisphaera calidilacus</name>
    <dbReference type="NCBI Taxonomy" id="2527982"/>
    <lineage>
        <taxon>Bacteria</taxon>
        <taxon>Pseudomonadati</taxon>
        <taxon>Planctomycetota</taxon>
        <taxon>Phycisphaerae</taxon>
        <taxon>Phycisphaerales</taxon>
        <taxon>Phycisphaeraceae</taxon>
        <taxon>Mucisphaera</taxon>
    </lineage>
</organism>
<accession>A0A518BZT4</accession>
<dbReference type="RefSeq" id="WP_145446643.1">
    <property type="nucleotide sequence ID" value="NZ_CP036280.1"/>
</dbReference>
<evidence type="ECO:0000313" key="2">
    <source>
        <dbReference type="Proteomes" id="UP000320386"/>
    </source>
</evidence>
<evidence type="ECO:0000313" key="1">
    <source>
        <dbReference type="EMBL" id="QDU72480.1"/>
    </source>
</evidence>
<name>A0A518BZT4_9BACT</name>
<dbReference type="Proteomes" id="UP000320386">
    <property type="component" value="Chromosome"/>
</dbReference>
<proteinExistence type="predicted"/>
<dbReference type="AlphaFoldDB" id="A0A518BZT4"/>
<dbReference type="EMBL" id="CP036280">
    <property type="protein sequence ID" value="QDU72480.1"/>
    <property type="molecule type" value="Genomic_DNA"/>
</dbReference>
<reference evidence="1 2" key="1">
    <citation type="submission" date="2019-02" db="EMBL/GenBank/DDBJ databases">
        <title>Deep-cultivation of Planctomycetes and their phenomic and genomic characterization uncovers novel biology.</title>
        <authorList>
            <person name="Wiegand S."/>
            <person name="Jogler M."/>
            <person name="Boedeker C."/>
            <person name="Pinto D."/>
            <person name="Vollmers J."/>
            <person name="Rivas-Marin E."/>
            <person name="Kohn T."/>
            <person name="Peeters S.H."/>
            <person name="Heuer A."/>
            <person name="Rast P."/>
            <person name="Oberbeckmann S."/>
            <person name="Bunk B."/>
            <person name="Jeske O."/>
            <person name="Meyerdierks A."/>
            <person name="Storesund J.E."/>
            <person name="Kallscheuer N."/>
            <person name="Luecker S."/>
            <person name="Lage O.M."/>
            <person name="Pohl T."/>
            <person name="Merkel B.J."/>
            <person name="Hornburger P."/>
            <person name="Mueller R.-W."/>
            <person name="Bruemmer F."/>
            <person name="Labrenz M."/>
            <person name="Spormann A.M."/>
            <person name="Op den Camp H."/>
            <person name="Overmann J."/>
            <person name="Amann R."/>
            <person name="Jetten M.S.M."/>
            <person name="Mascher T."/>
            <person name="Medema M.H."/>
            <person name="Devos D.P."/>
            <person name="Kaster A.-K."/>
            <person name="Ovreas L."/>
            <person name="Rohde M."/>
            <person name="Galperin M.Y."/>
            <person name="Jogler C."/>
        </authorList>
    </citation>
    <scope>NUCLEOTIDE SEQUENCE [LARGE SCALE GENOMIC DNA]</scope>
    <source>
        <strain evidence="1 2">Pan265</strain>
    </source>
</reference>